<keyword evidence="5" id="KW-0175">Coiled coil</keyword>
<accession>A0A1B6C4L3</accession>
<keyword evidence="2" id="KW-0963">Cytoplasm</keyword>
<feature type="region of interest" description="Disordered" evidence="6">
    <location>
        <begin position="427"/>
        <end position="528"/>
    </location>
</feature>
<feature type="coiled-coil region" evidence="5">
    <location>
        <begin position="84"/>
        <end position="119"/>
    </location>
</feature>
<dbReference type="EMBL" id="GEDC01028865">
    <property type="protein sequence ID" value="JAS08433.1"/>
    <property type="molecule type" value="Transcribed_RNA"/>
</dbReference>
<dbReference type="SUPFAM" id="SSF57997">
    <property type="entry name" value="Tropomyosin"/>
    <property type="match status" value="1"/>
</dbReference>
<evidence type="ECO:0000256" key="3">
    <source>
        <dbReference type="ARBA" id="ARBA00023212"/>
    </source>
</evidence>
<evidence type="ECO:0000256" key="2">
    <source>
        <dbReference type="ARBA" id="ARBA00022490"/>
    </source>
</evidence>
<feature type="coiled-coil region" evidence="5">
    <location>
        <begin position="181"/>
        <end position="212"/>
    </location>
</feature>
<evidence type="ECO:0000256" key="6">
    <source>
        <dbReference type="SAM" id="MobiDB-lite"/>
    </source>
</evidence>
<feature type="coiled-coil region" evidence="5">
    <location>
        <begin position="955"/>
        <end position="1031"/>
    </location>
</feature>
<dbReference type="PANTHER" id="PTHR20544:SF0">
    <property type="entry name" value="NUCLEOPROTEIN TPR_MLP1 DOMAIN-CONTAINING PROTEIN"/>
    <property type="match status" value="1"/>
</dbReference>
<keyword evidence="3" id="KW-0206">Cytoskeleton</keyword>
<dbReference type="PANTHER" id="PTHR20544">
    <property type="entry name" value="CENTROSOMAL PROTEIN CEP135"/>
    <property type="match status" value="1"/>
</dbReference>
<gene>
    <name evidence="7" type="ORF">g.13065</name>
</gene>
<dbReference type="InterPro" id="IPR051877">
    <property type="entry name" value="Centriole_BasalBody_StrucProt"/>
</dbReference>
<evidence type="ECO:0000256" key="5">
    <source>
        <dbReference type="SAM" id="Coils"/>
    </source>
</evidence>
<name>A0A1B6C4L3_9HEMI</name>
<evidence type="ECO:0000313" key="7">
    <source>
        <dbReference type="EMBL" id="JAS08433.1"/>
    </source>
</evidence>
<dbReference type="GO" id="GO:0005814">
    <property type="term" value="C:centriole"/>
    <property type="evidence" value="ECO:0007669"/>
    <property type="project" value="UniProtKB-SubCell"/>
</dbReference>
<feature type="coiled-coil region" evidence="5">
    <location>
        <begin position="616"/>
        <end position="926"/>
    </location>
</feature>
<comment type="subcellular location">
    <subcellularLocation>
        <location evidence="1">Cytoplasm</location>
        <location evidence="1">Cytoskeleton</location>
        <location evidence="1">Microtubule organizing center</location>
        <location evidence="1">Centrosome</location>
        <location evidence="1">Centriole</location>
    </subcellularLocation>
</comment>
<evidence type="ECO:0008006" key="8">
    <source>
        <dbReference type="Google" id="ProtNLM"/>
    </source>
</evidence>
<feature type="coiled-coil region" evidence="5">
    <location>
        <begin position="1200"/>
        <end position="1374"/>
    </location>
</feature>
<evidence type="ECO:0000256" key="1">
    <source>
        <dbReference type="ARBA" id="ARBA00004114"/>
    </source>
</evidence>
<reference evidence="7" key="1">
    <citation type="submission" date="2015-12" db="EMBL/GenBank/DDBJ databases">
        <title>De novo transcriptome assembly of four potential Pierce s Disease insect vectors from Arizona vineyards.</title>
        <authorList>
            <person name="Tassone E.E."/>
        </authorList>
    </citation>
    <scope>NUCLEOTIDE SEQUENCE</scope>
</reference>
<organism evidence="7">
    <name type="scientific">Clastoptera arizonana</name>
    <name type="common">Arizona spittle bug</name>
    <dbReference type="NCBI Taxonomy" id="38151"/>
    <lineage>
        <taxon>Eukaryota</taxon>
        <taxon>Metazoa</taxon>
        <taxon>Ecdysozoa</taxon>
        <taxon>Arthropoda</taxon>
        <taxon>Hexapoda</taxon>
        <taxon>Insecta</taxon>
        <taxon>Pterygota</taxon>
        <taxon>Neoptera</taxon>
        <taxon>Paraneoptera</taxon>
        <taxon>Hemiptera</taxon>
        <taxon>Auchenorrhyncha</taxon>
        <taxon>Cercopoidea</taxon>
        <taxon>Clastopteridae</taxon>
        <taxon>Clastoptera</taxon>
    </lineage>
</organism>
<evidence type="ECO:0000256" key="4">
    <source>
        <dbReference type="ARBA" id="ARBA00038123"/>
    </source>
</evidence>
<proteinExistence type="inferred from homology"/>
<sequence length="1471" mass="171302">MDKIEDLYRNVRSRLDDLGYMQPVSVHSLELVNKLVDDLEEAKSKFVYYKKISEESIQTANELKFGVEPYRQSNAQLIHENNDLHKQLIKLREVEEENKRELKKQIRTLEKEKLHLEFICSEHFARIGDLEQEIVEKTIALSKAKGTTKSTKLSVTNNKRLLKLSERTSTNNFKTTNECTFQQTNDNLKEIINRLKEEQLEIKDTLESYKNKVTARDAEILRLSQLLEGGRPIMAVNKDCYCCTNQDSDYRLLAKTKILEDQLEECEERKHEAMRRAINLAKMNERIDHCPCGRFNDTGYAGNQYEGICSSNTTKQSQRLSKDIPTNGKGCCCSENSKKLSKLQEKLDYRQTQIDELEHSIKELQTQNKALAECNNELSLALDNITADKNKLNQELSQKKIIENDLMLEIEKLKRSNAAQKTQLAEMESKLTSNKEVLNKEKSNSVPKFPRRPNVVVRKEKQPSTKIMPTKHMVPPTKCSTFKKPSTKVRERSQPPAPKQGDLTGSSVSPRSPSPDHDVRRSSSPTWKELLLKERKQFESQIEEITKNHKEHCAKYHPACHNSSEASNEPQWLLLERVQAERDYYHKEFSRLRDQINKVPDQSSEFSSADSPNRKLENLLAERNFYRKEVSKLKEDLAKATVDKSEIDELQNKLITKEDELMDILKKLQELESRHLSQEKTNEIQDLQKSFFELQKNILQKDKRIEELEKNQLSQNVLDTNAEMWRKLNLKEEEILLMRDRIRDLELKRCDQRRVDDLKRKIDTKDDEILMLKKKLETAEQTYRDIEYKSYLQIREFSTKLDEKNKEVSKIYCRMQELERNQQPVSGQQGKLTRLEIERDNARGDVIRLQEERNALRDKLQAMHEERVMEHSRMESTITELECRSRRLEMERNDLINKESNMKAEVKLYRDQIQEYKDKVRNLGGDLSHERSTLNHVKLLKEQTDRALSTCQDILTQTEGELANTLQRLQDMEQANCCLERKVAEMKNSQAVLKSNLNQLDQEKDTLLLKVDEKTELNVALEREIQSRESRIAHLEDFVADLKKKLDLALDGSAHSDQNMRQALQEATRLRQEVDKLEHGRENALRENRRLQNDLAAVTSDCQIANRNLESTRREVEDLKLQLQGYVTEVRRVEEILQQKEAERTDMLEQFRSLTLEATVLESNNHSLESEAKSTKSCLRDTQEKMHVLEGKLLEKESLIQGYETQIGELTHHIAKMERQVTSLSEKKQRCEEDIAANRDLTGNLECQRQCLSQKLAHMQADNKRLESDISHLQAEVSELRDMLKQERKNSATLENVLAASRQESLQRNMDNHDLKSQVKCLQSKLEELQEKLEHGSNALRNCQLEASDYQAQVAELRREITNERFERARAEEDRVKCKCPKKSICKCKNVPPQDIFPKVWPLFPSEKPTGCTCKHFPPPPPLFNSKPKFVDVGLAKNQFLKNEHSKKLIIKISSTSPESVRFTSTDSSSK</sequence>
<feature type="coiled-coil region" evidence="5">
    <location>
        <begin position="1060"/>
        <end position="1157"/>
    </location>
</feature>
<protein>
    <recommendedName>
        <fullName evidence="8">Centrosomal protein of 135 kDa</fullName>
    </recommendedName>
</protein>
<feature type="coiled-coil region" evidence="5">
    <location>
        <begin position="256"/>
        <end position="283"/>
    </location>
</feature>
<comment type="similarity">
    <text evidence="4">Belongs to the CEP135/TSGA10 family.</text>
</comment>